<dbReference type="STRING" id="97972.A0A2V1D0Z3"/>
<reference evidence="2 3" key="1">
    <citation type="journal article" date="2018" name="Sci. Rep.">
        <title>Comparative genomics provides insights into the lifestyle and reveals functional heterogeneity of dark septate endophytic fungi.</title>
        <authorList>
            <person name="Knapp D.G."/>
            <person name="Nemeth J.B."/>
            <person name="Barry K."/>
            <person name="Hainaut M."/>
            <person name="Henrissat B."/>
            <person name="Johnson J."/>
            <person name="Kuo A."/>
            <person name="Lim J.H.P."/>
            <person name="Lipzen A."/>
            <person name="Nolan M."/>
            <person name="Ohm R.A."/>
            <person name="Tamas L."/>
            <person name="Grigoriev I.V."/>
            <person name="Spatafora J.W."/>
            <person name="Nagy L.G."/>
            <person name="Kovacs G.M."/>
        </authorList>
    </citation>
    <scope>NUCLEOTIDE SEQUENCE [LARGE SCALE GENOMIC DNA]</scope>
    <source>
        <strain evidence="2 3">DSE2036</strain>
    </source>
</reference>
<evidence type="ECO:0000256" key="1">
    <source>
        <dbReference type="SAM" id="MobiDB-lite"/>
    </source>
</evidence>
<dbReference type="OrthoDB" id="3182339at2759"/>
<feature type="region of interest" description="Disordered" evidence="1">
    <location>
        <begin position="13"/>
        <end position="32"/>
    </location>
</feature>
<name>A0A2V1D0Z3_9PLEO</name>
<evidence type="ECO:0000313" key="2">
    <source>
        <dbReference type="EMBL" id="PVH91665.1"/>
    </source>
</evidence>
<dbReference type="EMBL" id="KZ805804">
    <property type="protein sequence ID" value="PVH91665.1"/>
    <property type="molecule type" value="Genomic_DNA"/>
</dbReference>
<dbReference type="Proteomes" id="UP000244855">
    <property type="component" value="Unassembled WGS sequence"/>
</dbReference>
<evidence type="ECO:0000313" key="3">
    <source>
        <dbReference type="Proteomes" id="UP000244855"/>
    </source>
</evidence>
<proteinExistence type="predicted"/>
<feature type="compositionally biased region" description="Low complexity" evidence="1">
    <location>
        <begin position="20"/>
        <end position="32"/>
    </location>
</feature>
<gene>
    <name evidence="2" type="ORF">DM02DRAFT_663731</name>
</gene>
<dbReference type="AlphaFoldDB" id="A0A2V1D0Z3"/>
<protein>
    <submittedName>
        <fullName evidence="2">Uncharacterized protein</fullName>
    </submittedName>
</protein>
<organism evidence="2 3">
    <name type="scientific">Periconia macrospinosa</name>
    <dbReference type="NCBI Taxonomy" id="97972"/>
    <lineage>
        <taxon>Eukaryota</taxon>
        <taxon>Fungi</taxon>
        <taxon>Dikarya</taxon>
        <taxon>Ascomycota</taxon>
        <taxon>Pezizomycotina</taxon>
        <taxon>Dothideomycetes</taxon>
        <taxon>Pleosporomycetidae</taxon>
        <taxon>Pleosporales</taxon>
        <taxon>Massarineae</taxon>
        <taxon>Periconiaceae</taxon>
        <taxon>Periconia</taxon>
    </lineage>
</organism>
<sequence length="151" mass="17223">MQLPALDTFLSGMRARQHDSSSSTFRPSSEFPSFPAARLPEKLDGPQEYKYFRLAALEDWVDHQLQPWISLHLNDPTTCGKLRHLIEHYFVNASAAYASSPTSLSTMYLTLAELWIACDKSACAQYRLLCEYDHELCIAEFHTDALHLDAR</sequence>
<keyword evidence="3" id="KW-1185">Reference proteome</keyword>
<accession>A0A2V1D0Z3</accession>